<protein>
    <submittedName>
        <fullName evidence="12">Potassium channel subfamily K member 18</fullName>
    </submittedName>
</protein>
<comment type="similarity">
    <text evidence="8">Belongs to the two pore domain potassium channel (TC 1.A.1.8) family.</text>
</comment>
<feature type="compositionally biased region" description="Acidic residues" evidence="9">
    <location>
        <begin position="276"/>
        <end position="290"/>
    </location>
</feature>
<keyword evidence="7 8" id="KW-0407">Ion channel</keyword>
<feature type="domain" description="Potassium channel" evidence="11">
    <location>
        <begin position="303"/>
        <end position="381"/>
    </location>
</feature>
<keyword evidence="5 8" id="KW-0406">Ion transport</keyword>
<accession>A0A210QFX8</accession>
<comment type="subcellular location">
    <subcellularLocation>
        <location evidence="1">Membrane</location>
        <topology evidence="1">Multi-pass membrane protein</topology>
    </subcellularLocation>
</comment>
<dbReference type="Gene3D" id="1.10.287.70">
    <property type="match status" value="1"/>
</dbReference>
<dbReference type="EMBL" id="NEDP02003864">
    <property type="protein sequence ID" value="OWF47521.1"/>
    <property type="molecule type" value="Genomic_DNA"/>
</dbReference>
<keyword evidence="13" id="KW-1185">Reference proteome</keyword>
<comment type="caution">
    <text evidence="12">The sequence shown here is derived from an EMBL/GenBank/DDBJ whole genome shotgun (WGS) entry which is preliminary data.</text>
</comment>
<feature type="transmembrane region" description="Helical" evidence="10">
    <location>
        <begin position="327"/>
        <end position="345"/>
    </location>
</feature>
<proteinExistence type="inferred from homology"/>
<feature type="transmembrane region" description="Helical" evidence="10">
    <location>
        <begin position="357"/>
        <end position="378"/>
    </location>
</feature>
<dbReference type="InterPro" id="IPR013099">
    <property type="entry name" value="K_chnl_dom"/>
</dbReference>
<evidence type="ECO:0000256" key="7">
    <source>
        <dbReference type="ARBA" id="ARBA00023303"/>
    </source>
</evidence>
<keyword evidence="4 10" id="KW-1133">Transmembrane helix</keyword>
<dbReference type="PANTHER" id="PTHR11003:SF334">
    <property type="entry name" value="FI03418P"/>
    <property type="match status" value="1"/>
</dbReference>
<feature type="transmembrane region" description="Helical" evidence="10">
    <location>
        <begin position="122"/>
        <end position="140"/>
    </location>
</feature>
<evidence type="ECO:0000256" key="9">
    <source>
        <dbReference type="SAM" id="MobiDB-lite"/>
    </source>
</evidence>
<feature type="transmembrane region" description="Helical" evidence="10">
    <location>
        <begin position="21"/>
        <end position="38"/>
    </location>
</feature>
<feature type="region of interest" description="Disordered" evidence="9">
    <location>
        <begin position="261"/>
        <end position="290"/>
    </location>
</feature>
<dbReference type="PANTHER" id="PTHR11003">
    <property type="entry name" value="POTASSIUM CHANNEL, SUBFAMILY K"/>
    <property type="match status" value="1"/>
</dbReference>
<feature type="transmembrane region" description="Helical" evidence="10">
    <location>
        <begin position="152"/>
        <end position="172"/>
    </location>
</feature>
<dbReference type="GO" id="GO:0030322">
    <property type="term" value="P:stabilization of membrane potential"/>
    <property type="evidence" value="ECO:0007669"/>
    <property type="project" value="TreeGrafter"/>
</dbReference>
<evidence type="ECO:0000256" key="5">
    <source>
        <dbReference type="ARBA" id="ARBA00023065"/>
    </source>
</evidence>
<evidence type="ECO:0000313" key="13">
    <source>
        <dbReference type="Proteomes" id="UP000242188"/>
    </source>
</evidence>
<dbReference type="PRINTS" id="PR01333">
    <property type="entry name" value="2POREKCHANEL"/>
</dbReference>
<feature type="compositionally biased region" description="Basic and acidic residues" evidence="9">
    <location>
        <begin position="228"/>
        <end position="242"/>
    </location>
</feature>
<keyword evidence="3 8" id="KW-0812">Transmembrane</keyword>
<dbReference type="Pfam" id="PF07885">
    <property type="entry name" value="Ion_trans_2"/>
    <property type="match status" value="2"/>
</dbReference>
<dbReference type="AlphaFoldDB" id="A0A210QFX8"/>
<evidence type="ECO:0000256" key="10">
    <source>
        <dbReference type="SAM" id="Phobius"/>
    </source>
</evidence>
<evidence type="ECO:0000256" key="6">
    <source>
        <dbReference type="ARBA" id="ARBA00023136"/>
    </source>
</evidence>
<dbReference type="GO" id="GO:0005886">
    <property type="term" value="C:plasma membrane"/>
    <property type="evidence" value="ECO:0007669"/>
    <property type="project" value="TreeGrafter"/>
</dbReference>
<gene>
    <name evidence="12" type="ORF">KP79_PYT15583</name>
</gene>
<organism evidence="12 13">
    <name type="scientific">Mizuhopecten yessoensis</name>
    <name type="common">Japanese scallop</name>
    <name type="synonym">Patinopecten yessoensis</name>
    <dbReference type="NCBI Taxonomy" id="6573"/>
    <lineage>
        <taxon>Eukaryota</taxon>
        <taxon>Metazoa</taxon>
        <taxon>Spiralia</taxon>
        <taxon>Lophotrochozoa</taxon>
        <taxon>Mollusca</taxon>
        <taxon>Bivalvia</taxon>
        <taxon>Autobranchia</taxon>
        <taxon>Pteriomorphia</taxon>
        <taxon>Pectinida</taxon>
        <taxon>Pectinoidea</taxon>
        <taxon>Pectinidae</taxon>
        <taxon>Mizuhopecten</taxon>
    </lineage>
</organism>
<dbReference type="SUPFAM" id="SSF81324">
    <property type="entry name" value="Voltage-gated potassium channels"/>
    <property type="match status" value="2"/>
</dbReference>
<sequence length="403" mass="45070">MGKQEKGGWCRTIMKIMFSHIGLCGLVALYCAAGGFIFEHLEKSNEEQICYDTYKEYIVMENDSLSKIQQLVEDYEGNPDKSTLKFQLQGILQIYRDNSINIGYDGGNCSAYGLVDGPKYKWSWSGAFFFSVTVISTIGYGHIAPKTFWGRLVCIAYAVLGIPLMLLCLANIGDALADVFRFIYAKIFCCGWCRKKEKTSKVVKIKPTESEPPNWSEKSRIVNNPQNVRREPPSIKDNLDKVDDQRDNGVKVVPLNMKNTGSSVVQRTPPPKNPEYDSESDDDDDDDDIDSSITIPLTVTMVVIGTYIFGGAVLFGLWEGWDTLQSSYFCFITLSTIGFGDVVPGTDFDNPRAHAQLVLGAIYVMFGMAILSMCFTLMQDEIISKCKWIGQKLGLIDKDEDSD</sequence>
<evidence type="ECO:0000313" key="12">
    <source>
        <dbReference type="EMBL" id="OWF47521.1"/>
    </source>
</evidence>
<feature type="region of interest" description="Disordered" evidence="9">
    <location>
        <begin position="204"/>
        <end position="242"/>
    </location>
</feature>
<dbReference type="GO" id="GO:0015271">
    <property type="term" value="F:outward rectifier potassium channel activity"/>
    <property type="evidence" value="ECO:0007669"/>
    <property type="project" value="TreeGrafter"/>
</dbReference>
<keyword evidence="6 10" id="KW-0472">Membrane</keyword>
<feature type="domain" description="Potassium channel" evidence="11">
    <location>
        <begin position="119"/>
        <end position="176"/>
    </location>
</feature>
<reference evidence="12 13" key="1">
    <citation type="journal article" date="2017" name="Nat. Ecol. Evol.">
        <title>Scallop genome provides insights into evolution of bilaterian karyotype and development.</title>
        <authorList>
            <person name="Wang S."/>
            <person name="Zhang J."/>
            <person name="Jiao W."/>
            <person name="Li J."/>
            <person name="Xun X."/>
            <person name="Sun Y."/>
            <person name="Guo X."/>
            <person name="Huan P."/>
            <person name="Dong B."/>
            <person name="Zhang L."/>
            <person name="Hu X."/>
            <person name="Sun X."/>
            <person name="Wang J."/>
            <person name="Zhao C."/>
            <person name="Wang Y."/>
            <person name="Wang D."/>
            <person name="Huang X."/>
            <person name="Wang R."/>
            <person name="Lv J."/>
            <person name="Li Y."/>
            <person name="Zhang Z."/>
            <person name="Liu B."/>
            <person name="Lu W."/>
            <person name="Hui Y."/>
            <person name="Liang J."/>
            <person name="Zhou Z."/>
            <person name="Hou R."/>
            <person name="Li X."/>
            <person name="Liu Y."/>
            <person name="Li H."/>
            <person name="Ning X."/>
            <person name="Lin Y."/>
            <person name="Zhao L."/>
            <person name="Xing Q."/>
            <person name="Dou J."/>
            <person name="Li Y."/>
            <person name="Mao J."/>
            <person name="Guo H."/>
            <person name="Dou H."/>
            <person name="Li T."/>
            <person name="Mu C."/>
            <person name="Jiang W."/>
            <person name="Fu Q."/>
            <person name="Fu X."/>
            <person name="Miao Y."/>
            <person name="Liu J."/>
            <person name="Yu Q."/>
            <person name="Li R."/>
            <person name="Liao H."/>
            <person name="Li X."/>
            <person name="Kong Y."/>
            <person name="Jiang Z."/>
            <person name="Chourrout D."/>
            <person name="Li R."/>
            <person name="Bao Z."/>
        </authorList>
    </citation>
    <scope>NUCLEOTIDE SEQUENCE [LARGE SCALE GENOMIC DNA]</scope>
    <source>
        <strain evidence="12 13">PY_sf001</strain>
    </source>
</reference>
<dbReference type="InterPro" id="IPR003280">
    <property type="entry name" value="2pore_dom_K_chnl"/>
</dbReference>
<feature type="transmembrane region" description="Helical" evidence="10">
    <location>
        <begin position="293"/>
        <end position="315"/>
    </location>
</feature>
<dbReference type="Proteomes" id="UP000242188">
    <property type="component" value="Unassembled WGS sequence"/>
</dbReference>
<dbReference type="STRING" id="6573.A0A210QFX8"/>
<keyword evidence="2 8" id="KW-0813">Transport</keyword>
<evidence type="ECO:0000256" key="4">
    <source>
        <dbReference type="ARBA" id="ARBA00022989"/>
    </source>
</evidence>
<dbReference type="GO" id="GO:0022841">
    <property type="term" value="F:potassium ion leak channel activity"/>
    <property type="evidence" value="ECO:0007669"/>
    <property type="project" value="TreeGrafter"/>
</dbReference>
<evidence type="ECO:0000256" key="2">
    <source>
        <dbReference type="ARBA" id="ARBA00022448"/>
    </source>
</evidence>
<evidence type="ECO:0000256" key="3">
    <source>
        <dbReference type="ARBA" id="ARBA00022692"/>
    </source>
</evidence>
<evidence type="ECO:0000259" key="11">
    <source>
        <dbReference type="Pfam" id="PF07885"/>
    </source>
</evidence>
<name>A0A210QFX8_MIZYE</name>
<evidence type="ECO:0000256" key="1">
    <source>
        <dbReference type="ARBA" id="ARBA00004141"/>
    </source>
</evidence>
<evidence type="ECO:0000256" key="8">
    <source>
        <dbReference type="RuleBase" id="RU003857"/>
    </source>
</evidence>
<dbReference type="OrthoDB" id="297496at2759"/>